<dbReference type="PANTHER" id="PTHR11795">
    <property type="entry name" value="BRANCHED-CHAIN AMINO ACID TRANSPORT SYSTEM PERMEASE PROTEIN LIVH"/>
    <property type="match status" value="1"/>
</dbReference>
<dbReference type="GO" id="GO:0005886">
    <property type="term" value="C:plasma membrane"/>
    <property type="evidence" value="ECO:0007669"/>
    <property type="project" value="UniProtKB-SubCell"/>
</dbReference>
<evidence type="ECO:0000256" key="5">
    <source>
        <dbReference type="ARBA" id="ARBA00022692"/>
    </source>
</evidence>
<comment type="subcellular location">
    <subcellularLocation>
        <location evidence="1">Cell membrane</location>
        <topology evidence="1">Multi-pass membrane protein</topology>
    </subcellularLocation>
</comment>
<dbReference type="InterPro" id="IPR052157">
    <property type="entry name" value="BCAA_transport_permease"/>
</dbReference>
<keyword evidence="5 10" id="KW-0812">Transmembrane</keyword>
<feature type="transmembrane region" description="Helical" evidence="10">
    <location>
        <begin position="234"/>
        <end position="256"/>
    </location>
</feature>
<dbReference type="AlphaFoldDB" id="A0A6J7FMG5"/>
<dbReference type="GO" id="GO:0015188">
    <property type="term" value="F:L-isoleucine transmembrane transporter activity"/>
    <property type="evidence" value="ECO:0007669"/>
    <property type="project" value="TreeGrafter"/>
</dbReference>
<protein>
    <submittedName>
        <fullName evidence="11">Unannotated protein</fullName>
    </submittedName>
</protein>
<dbReference type="GO" id="GO:1903806">
    <property type="term" value="P:L-isoleucine import across plasma membrane"/>
    <property type="evidence" value="ECO:0007669"/>
    <property type="project" value="TreeGrafter"/>
</dbReference>
<dbReference type="Pfam" id="PF02653">
    <property type="entry name" value="BPD_transp_2"/>
    <property type="match status" value="1"/>
</dbReference>
<evidence type="ECO:0000313" key="11">
    <source>
        <dbReference type="EMBL" id="CAB4896621.1"/>
    </source>
</evidence>
<evidence type="ECO:0000256" key="6">
    <source>
        <dbReference type="ARBA" id="ARBA00022970"/>
    </source>
</evidence>
<dbReference type="PANTHER" id="PTHR11795:SF371">
    <property type="entry name" value="HIGH-AFFINITY BRANCHED-CHAIN AMINO ACID TRANSPORT SYSTEM PERMEASE PROTEIN LIVH"/>
    <property type="match status" value="1"/>
</dbReference>
<gene>
    <name evidence="11" type="ORF">UFOPK3376_03184</name>
</gene>
<keyword evidence="8 10" id="KW-0472">Membrane</keyword>
<dbReference type="EMBL" id="CAFBLP010000148">
    <property type="protein sequence ID" value="CAB4896621.1"/>
    <property type="molecule type" value="Genomic_DNA"/>
</dbReference>
<keyword evidence="3" id="KW-1003">Cell membrane</keyword>
<feature type="transmembrane region" description="Helical" evidence="10">
    <location>
        <begin position="103"/>
        <end position="125"/>
    </location>
</feature>
<name>A0A6J7FMG5_9ZZZZ</name>
<evidence type="ECO:0000256" key="1">
    <source>
        <dbReference type="ARBA" id="ARBA00004651"/>
    </source>
</evidence>
<feature type="transmembrane region" description="Helical" evidence="10">
    <location>
        <begin position="73"/>
        <end position="91"/>
    </location>
</feature>
<feature type="transmembrane region" description="Helical" evidence="10">
    <location>
        <begin position="187"/>
        <end position="205"/>
    </location>
</feature>
<keyword evidence="7 10" id="KW-1133">Transmembrane helix</keyword>
<proteinExistence type="inferred from homology"/>
<evidence type="ECO:0000256" key="7">
    <source>
        <dbReference type="ARBA" id="ARBA00022989"/>
    </source>
</evidence>
<evidence type="ECO:0000256" key="9">
    <source>
        <dbReference type="ARBA" id="ARBA00037998"/>
    </source>
</evidence>
<sequence>MATAERTAPRFKVESLLGMAVLTAAVAWIIWSFSSGPVIFTQVLTIGLSNGALYALIALGYTMVYGIIELINFAHGDLFMLGSVIGAIFLEEWLGQTKSSPKAWLILALTMLFAMAACALINMFIEKVAYRRLRNAPKLAPLITAVGVSFILQNVGILMNGSAPHSRTSVLPSSSLELGPIEVRVKYIVVVAVTVPLLLLMTWIVQKTRVGKAMRATAQDRDASLLMGINVDRIISFTFALGGALAGAAGVLFLEVNQQTRYDAGFRLGLIAFTAAVLGGVGNLVGAVVGGVLLGVIQALNDGAPHFFGQQWTQTVMFSILIIMVIFRPGGIFGKHQQEKV</sequence>
<dbReference type="GO" id="GO:0015808">
    <property type="term" value="P:L-alanine transport"/>
    <property type="evidence" value="ECO:0007669"/>
    <property type="project" value="TreeGrafter"/>
</dbReference>
<feature type="transmembrane region" description="Helical" evidence="10">
    <location>
        <begin position="39"/>
        <end position="61"/>
    </location>
</feature>
<keyword evidence="6" id="KW-0029">Amino-acid transport</keyword>
<dbReference type="GO" id="GO:0005304">
    <property type="term" value="F:L-valine transmembrane transporter activity"/>
    <property type="evidence" value="ECO:0007669"/>
    <property type="project" value="TreeGrafter"/>
</dbReference>
<evidence type="ECO:0000256" key="10">
    <source>
        <dbReference type="SAM" id="Phobius"/>
    </source>
</evidence>
<accession>A0A6J7FMG5</accession>
<dbReference type="GO" id="GO:0015192">
    <property type="term" value="F:L-phenylalanine transmembrane transporter activity"/>
    <property type="evidence" value="ECO:0007669"/>
    <property type="project" value="TreeGrafter"/>
</dbReference>
<dbReference type="InterPro" id="IPR001851">
    <property type="entry name" value="ABC_transp_permease"/>
</dbReference>
<evidence type="ECO:0000256" key="8">
    <source>
        <dbReference type="ARBA" id="ARBA00023136"/>
    </source>
</evidence>
<feature type="transmembrane region" description="Helical" evidence="10">
    <location>
        <begin position="312"/>
        <end position="330"/>
    </location>
</feature>
<feature type="transmembrane region" description="Helical" evidence="10">
    <location>
        <begin position="268"/>
        <end position="300"/>
    </location>
</feature>
<keyword evidence="2" id="KW-0813">Transport</keyword>
<keyword evidence="4" id="KW-0997">Cell inner membrane</keyword>
<dbReference type="GO" id="GO:0042941">
    <property type="term" value="P:D-alanine transmembrane transport"/>
    <property type="evidence" value="ECO:0007669"/>
    <property type="project" value="TreeGrafter"/>
</dbReference>
<evidence type="ECO:0000256" key="2">
    <source>
        <dbReference type="ARBA" id="ARBA00022448"/>
    </source>
</evidence>
<comment type="similarity">
    <text evidence="9">Belongs to the binding-protein-dependent transport system permease family. LivHM subfamily.</text>
</comment>
<evidence type="ECO:0000256" key="4">
    <source>
        <dbReference type="ARBA" id="ARBA00022519"/>
    </source>
</evidence>
<dbReference type="CDD" id="cd06582">
    <property type="entry name" value="TM_PBP1_LivH_like"/>
    <property type="match status" value="1"/>
</dbReference>
<reference evidence="11" key="1">
    <citation type="submission" date="2020-05" db="EMBL/GenBank/DDBJ databases">
        <authorList>
            <person name="Chiriac C."/>
            <person name="Salcher M."/>
            <person name="Ghai R."/>
            <person name="Kavagutti S V."/>
        </authorList>
    </citation>
    <scope>NUCLEOTIDE SEQUENCE</scope>
</reference>
<feature type="transmembrane region" description="Helical" evidence="10">
    <location>
        <begin position="16"/>
        <end position="33"/>
    </location>
</feature>
<dbReference type="GO" id="GO:0015190">
    <property type="term" value="F:L-leucine transmembrane transporter activity"/>
    <property type="evidence" value="ECO:0007669"/>
    <property type="project" value="TreeGrafter"/>
</dbReference>
<organism evidence="11">
    <name type="scientific">freshwater metagenome</name>
    <dbReference type="NCBI Taxonomy" id="449393"/>
    <lineage>
        <taxon>unclassified sequences</taxon>
        <taxon>metagenomes</taxon>
        <taxon>ecological metagenomes</taxon>
    </lineage>
</organism>
<evidence type="ECO:0000256" key="3">
    <source>
        <dbReference type="ARBA" id="ARBA00022475"/>
    </source>
</evidence>